<dbReference type="InterPro" id="IPR008979">
    <property type="entry name" value="Galactose-bd-like_sf"/>
</dbReference>
<organism evidence="2 3">
    <name type="scientific">Cohnella cholangitidis</name>
    <dbReference type="NCBI Taxonomy" id="2598458"/>
    <lineage>
        <taxon>Bacteria</taxon>
        <taxon>Bacillati</taxon>
        <taxon>Bacillota</taxon>
        <taxon>Bacilli</taxon>
        <taxon>Bacillales</taxon>
        <taxon>Paenibacillaceae</taxon>
        <taxon>Cohnella</taxon>
    </lineage>
</organism>
<dbReference type="RefSeq" id="WP_182301982.1">
    <property type="nucleotide sequence ID" value="NZ_CP041969.1"/>
</dbReference>
<dbReference type="EMBL" id="CP041969">
    <property type="protein sequence ID" value="QMV40626.1"/>
    <property type="molecule type" value="Genomic_DNA"/>
</dbReference>
<protein>
    <submittedName>
        <fullName evidence="2">Discoidin domain-containing protein</fullName>
    </submittedName>
</protein>
<keyword evidence="3" id="KW-1185">Reference proteome</keyword>
<dbReference type="KEGG" id="cchl:FPL14_04965"/>
<sequence length="908" mass="101843">MRVWQSKAAWISIGAILILLAAAYVIVYSPFSAKASFKDKDGLLIVGRGQYEIAFRSDNGAIAYLKNKVSGADIALDNRENALWWAFLQDDSSANGQKADDFSYDWNARKGELSLRYGGQVKVDVIARFEDDNRITLNAEVDNQTDKAIKSFRFPYELKVNSSDVKDGLLPMLPGAKLRDTFFKESNSFQDQYPGVMFAAYLGLRTTGGNLAIYDLHGDIVATMDLGFKSQVDDAGKTGIVHNYKTWIDAKKRWSSPTVVLEIGDYETTAASYRDQNDIDEYRSLADKLDKEKQAYFELPFYKTDISAIKDGSWSNLIHHYLDKMNYNGVVHLVGFQKGGHDENYPDFYPPDSAWGGEPAFLAFMKAAKDKGNRVVPYTNMSWWGDHSPTLAKLPSGTTMEDLIVLKDNNAIMKEDYGSHSGYVVNTGHPFFLQRTAEEHQKLNKQAGFDGIFEDQWGIRNSPYVFNKAIPEGTDPSTAYFQGVRKYFDSLSHNMYMEDGTDVLADDAVGFMGSTYLWDQLGYRKNTSSYTDYYPLSGMLLRDKVMQYHHDLAAETMTDDQDMLRWNLAMGYHLSADFFNGVGNPWVDTVGVFQKFVLSQYADSLVESFEQVTPNVTRTDFGRYAVTANWSKDEPYALDRDISLAPGGYDVSADDGNRRAGNYARLNGLELDAGNHNLVELREENSVRVYQPIGSDTTLKIRKGNKWPHATAVAYQANGTKIADLPVKEEGDYAIFDYVGLIKEQKVAYVELKSSKEASRATEAFEKIKEQHNVALQQKVFSTSSTAEAFPAELTVDGDPYTYWESTAKKFPQSLTLDLGERKAVTKLILKLPPQDAWEARDQQIEVLVSADGESFAQVLAPKPYTFDPKKANAVEIPLSGVATQFVRLTITGNTAWPAAQIAEFEIY</sequence>
<reference evidence="2 3" key="1">
    <citation type="submission" date="2019-07" db="EMBL/GenBank/DDBJ databases">
        <authorList>
            <person name="Kim J.K."/>
            <person name="Cheong H.-M."/>
            <person name="Choi Y."/>
            <person name="Hwang K.J."/>
            <person name="Lee S."/>
            <person name="Choi C."/>
        </authorList>
    </citation>
    <scope>NUCLEOTIDE SEQUENCE [LARGE SCALE GENOMIC DNA]</scope>
    <source>
        <strain evidence="2 3">KS 22</strain>
    </source>
</reference>
<accession>A0A7G5BUJ2</accession>
<dbReference type="AlphaFoldDB" id="A0A7G5BUJ2"/>
<evidence type="ECO:0000313" key="2">
    <source>
        <dbReference type="EMBL" id="QMV40626.1"/>
    </source>
</evidence>
<proteinExistence type="predicted"/>
<dbReference type="InterPro" id="IPR000421">
    <property type="entry name" value="FA58C"/>
</dbReference>
<dbReference type="InterPro" id="IPR046226">
    <property type="entry name" value="DUF6259"/>
</dbReference>
<dbReference type="Pfam" id="PF00754">
    <property type="entry name" value="F5_F8_type_C"/>
    <property type="match status" value="1"/>
</dbReference>
<dbReference type="Gene3D" id="3.20.20.80">
    <property type="entry name" value="Glycosidases"/>
    <property type="match status" value="1"/>
</dbReference>
<gene>
    <name evidence="2" type="ORF">FPL14_04965</name>
</gene>
<dbReference type="SUPFAM" id="SSF49785">
    <property type="entry name" value="Galactose-binding domain-like"/>
    <property type="match status" value="1"/>
</dbReference>
<evidence type="ECO:0000313" key="3">
    <source>
        <dbReference type="Proteomes" id="UP000515679"/>
    </source>
</evidence>
<dbReference type="Gene3D" id="2.60.120.260">
    <property type="entry name" value="Galactose-binding domain-like"/>
    <property type="match status" value="1"/>
</dbReference>
<name>A0A7G5BUJ2_9BACL</name>
<evidence type="ECO:0000259" key="1">
    <source>
        <dbReference type="PROSITE" id="PS50022"/>
    </source>
</evidence>
<dbReference type="Pfam" id="PF19773">
    <property type="entry name" value="DUF6259"/>
    <property type="match status" value="1"/>
</dbReference>
<feature type="domain" description="F5/8 type C" evidence="1">
    <location>
        <begin position="762"/>
        <end position="908"/>
    </location>
</feature>
<dbReference type="PROSITE" id="PS50022">
    <property type="entry name" value="FA58C_3"/>
    <property type="match status" value="1"/>
</dbReference>
<dbReference type="Proteomes" id="UP000515679">
    <property type="component" value="Chromosome"/>
</dbReference>